<organism evidence="1 2">
    <name type="scientific">Dendrobium catenatum</name>
    <dbReference type="NCBI Taxonomy" id="906689"/>
    <lineage>
        <taxon>Eukaryota</taxon>
        <taxon>Viridiplantae</taxon>
        <taxon>Streptophyta</taxon>
        <taxon>Embryophyta</taxon>
        <taxon>Tracheophyta</taxon>
        <taxon>Spermatophyta</taxon>
        <taxon>Magnoliopsida</taxon>
        <taxon>Liliopsida</taxon>
        <taxon>Asparagales</taxon>
        <taxon>Orchidaceae</taxon>
        <taxon>Epidendroideae</taxon>
        <taxon>Malaxideae</taxon>
        <taxon>Dendrobiinae</taxon>
        <taxon>Dendrobium</taxon>
    </lineage>
</organism>
<evidence type="ECO:0000313" key="2">
    <source>
        <dbReference type="Proteomes" id="UP000233837"/>
    </source>
</evidence>
<name>A0A2I0W3P1_9ASPA</name>
<gene>
    <name evidence="1" type="ORF">MA16_Dca021617</name>
</gene>
<keyword evidence="2" id="KW-1185">Reference proteome</keyword>
<proteinExistence type="predicted"/>
<evidence type="ECO:0000313" key="1">
    <source>
        <dbReference type="EMBL" id="PKU70281.1"/>
    </source>
</evidence>
<dbReference type="AlphaFoldDB" id="A0A2I0W3P1"/>
<dbReference type="EMBL" id="KZ502939">
    <property type="protein sequence ID" value="PKU70281.1"/>
    <property type="molecule type" value="Genomic_DNA"/>
</dbReference>
<dbReference type="Proteomes" id="UP000233837">
    <property type="component" value="Unassembled WGS sequence"/>
</dbReference>
<reference evidence="1 2" key="2">
    <citation type="journal article" date="2017" name="Nature">
        <title>The Apostasia genome and the evolution of orchids.</title>
        <authorList>
            <person name="Zhang G.Q."/>
            <person name="Liu K.W."/>
            <person name="Li Z."/>
            <person name="Lohaus R."/>
            <person name="Hsiao Y.Y."/>
            <person name="Niu S.C."/>
            <person name="Wang J.Y."/>
            <person name="Lin Y.C."/>
            <person name="Xu Q."/>
            <person name="Chen L.J."/>
            <person name="Yoshida K."/>
            <person name="Fujiwara S."/>
            <person name="Wang Z.W."/>
            <person name="Zhang Y.Q."/>
            <person name="Mitsuda N."/>
            <person name="Wang M."/>
            <person name="Liu G.H."/>
            <person name="Pecoraro L."/>
            <person name="Huang H.X."/>
            <person name="Xiao X.J."/>
            <person name="Lin M."/>
            <person name="Wu X.Y."/>
            <person name="Wu W.L."/>
            <person name="Chen Y.Y."/>
            <person name="Chang S.B."/>
            <person name="Sakamoto S."/>
            <person name="Ohme-Takagi M."/>
            <person name="Yagi M."/>
            <person name="Zeng S.J."/>
            <person name="Shen C.Y."/>
            <person name="Yeh C.M."/>
            <person name="Luo Y.B."/>
            <person name="Tsai W.C."/>
            <person name="Van de Peer Y."/>
            <person name="Liu Z.J."/>
        </authorList>
    </citation>
    <scope>NUCLEOTIDE SEQUENCE [LARGE SCALE GENOMIC DNA]</scope>
    <source>
        <tissue evidence="1">The whole plant</tissue>
    </source>
</reference>
<reference evidence="1 2" key="1">
    <citation type="journal article" date="2016" name="Sci. Rep.">
        <title>The Dendrobium catenatum Lindl. genome sequence provides insights into polysaccharide synthase, floral development and adaptive evolution.</title>
        <authorList>
            <person name="Zhang G.Q."/>
            <person name="Xu Q."/>
            <person name="Bian C."/>
            <person name="Tsai W.C."/>
            <person name="Yeh C.M."/>
            <person name="Liu K.W."/>
            <person name="Yoshida K."/>
            <person name="Zhang L.S."/>
            <person name="Chang S.B."/>
            <person name="Chen F."/>
            <person name="Shi Y."/>
            <person name="Su Y.Y."/>
            <person name="Zhang Y.Q."/>
            <person name="Chen L.J."/>
            <person name="Yin Y."/>
            <person name="Lin M."/>
            <person name="Huang H."/>
            <person name="Deng H."/>
            <person name="Wang Z.W."/>
            <person name="Zhu S.L."/>
            <person name="Zhao X."/>
            <person name="Deng C."/>
            <person name="Niu S.C."/>
            <person name="Huang J."/>
            <person name="Wang M."/>
            <person name="Liu G.H."/>
            <person name="Yang H.J."/>
            <person name="Xiao X.J."/>
            <person name="Hsiao Y.Y."/>
            <person name="Wu W.L."/>
            <person name="Chen Y.Y."/>
            <person name="Mitsuda N."/>
            <person name="Ohme-Takagi M."/>
            <person name="Luo Y.B."/>
            <person name="Van de Peer Y."/>
            <person name="Liu Z.J."/>
        </authorList>
    </citation>
    <scope>NUCLEOTIDE SEQUENCE [LARGE SCALE GENOMIC DNA]</scope>
    <source>
        <tissue evidence="1">The whole plant</tissue>
    </source>
</reference>
<sequence length="143" mass="16325">MYQESYFGEGFEMEKCYGIFGHIVSWICLLRLPRALTDMRTWTMMKLPLHALGWPMLYGQPGLCKICNLPIISLSPSVFWHGSSFQAQVPYAAGIWMFEVFALHILHVSGSACSAAAFFRIIFELPATNFGSFYCVFTLYWVV</sequence>
<accession>A0A2I0W3P1</accession>
<protein>
    <submittedName>
        <fullName evidence="1">Uncharacterized protein</fullName>
    </submittedName>
</protein>